<feature type="domain" description="NADH:ubiquinone oxidoreductase 30kDa subunit" evidence="1">
    <location>
        <begin position="40"/>
        <end position="158"/>
    </location>
</feature>
<proteinExistence type="predicted"/>
<protein>
    <submittedName>
        <fullName evidence="2">NADH-quinone oxidoreductase subunit C</fullName>
    </submittedName>
</protein>
<evidence type="ECO:0000259" key="1">
    <source>
        <dbReference type="Pfam" id="PF00329"/>
    </source>
</evidence>
<gene>
    <name evidence="2" type="ORF">JW744_02080</name>
</gene>
<name>A0A939C6A7_9ARCH</name>
<dbReference type="Proteomes" id="UP000809243">
    <property type="component" value="Unassembled WGS sequence"/>
</dbReference>
<evidence type="ECO:0000313" key="2">
    <source>
        <dbReference type="EMBL" id="MBN2067233.1"/>
    </source>
</evidence>
<sequence length="173" mass="19784">MKAEQVLASFKKRFKLKEARIDNVMHRANRKSAVPRIWIEIGREEFKEAVGHLCELHPMPHFAVASGYQIGEIIELIYHFSLNYGKPQGEICIGIKTKLEKGNASIPTITGLVPGALISEREIQEMLGVKVEGIPDSRRLFLPKNFPKKVYPWRRDETGPNKIVRNMHKGEKK</sequence>
<dbReference type="InterPro" id="IPR037232">
    <property type="entry name" value="NADH_quin_OxRdtase_su_C/D-like"/>
</dbReference>
<dbReference type="SUPFAM" id="SSF143243">
    <property type="entry name" value="Nqo5-like"/>
    <property type="match status" value="1"/>
</dbReference>
<comment type="caution">
    <text evidence="2">The sequence shown here is derived from an EMBL/GenBank/DDBJ whole genome shotgun (WGS) entry which is preliminary data.</text>
</comment>
<dbReference type="InterPro" id="IPR052197">
    <property type="entry name" value="ComplexI_49kDa-like"/>
</dbReference>
<dbReference type="AlphaFoldDB" id="A0A939C6A7"/>
<dbReference type="GO" id="GO:0008137">
    <property type="term" value="F:NADH dehydrogenase (ubiquinone) activity"/>
    <property type="evidence" value="ECO:0007669"/>
    <property type="project" value="InterPro"/>
</dbReference>
<dbReference type="PANTHER" id="PTHR43485:SF1">
    <property type="entry name" value="FORMATE HYDROGENLYASE SUBUNIT 5-RELATED"/>
    <property type="match status" value="1"/>
</dbReference>
<reference evidence="2" key="1">
    <citation type="submission" date="2021-01" db="EMBL/GenBank/DDBJ databases">
        <title>Active Sulfur Cycling in an Early Earth Analoge.</title>
        <authorList>
            <person name="Hahn C.R."/>
            <person name="Youssef N.H."/>
            <person name="Elshahed M."/>
        </authorList>
    </citation>
    <scope>NUCLEOTIDE SEQUENCE</scope>
    <source>
        <strain evidence="2">Zod_Metabat.1151</strain>
    </source>
</reference>
<organism evidence="2 3">
    <name type="scientific">Candidatus Iainarchaeum sp</name>
    <dbReference type="NCBI Taxonomy" id="3101447"/>
    <lineage>
        <taxon>Archaea</taxon>
        <taxon>Candidatus Iainarchaeota</taxon>
        <taxon>Candidatus Iainarchaeia</taxon>
        <taxon>Candidatus Iainarchaeales</taxon>
        <taxon>Candidatus Iainarchaeaceae</taxon>
        <taxon>Candidatus Iainarchaeum</taxon>
    </lineage>
</organism>
<dbReference type="Gene3D" id="3.30.460.80">
    <property type="entry name" value="NADH:ubiquinone oxidoreductase, 30kDa subunit"/>
    <property type="match status" value="1"/>
</dbReference>
<dbReference type="InterPro" id="IPR001268">
    <property type="entry name" value="NADH_UbQ_OxRdtase_30kDa_su"/>
</dbReference>
<accession>A0A939C6A7</accession>
<dbReference type="Pfam" id="PF00329">
    <property type="entry name" value="Complex1_30kDa"/>
    <property type="match status" value="1"/>
</dbReference>
<evidence type="ECO:0000313" key="3">
    <source>
        <dbReference type="Proteomes" id="UP000809243"/>
    </source>
</evidence>
<dbReference type="EMBL" id="JAFGDB010000033">
    <property type="protein sequence ID" value="MBN2067233.1"/>
    <property type="molecule type" value="Genomic_DNA"/>
</dbReference>
<dbReference type="PANTHER" id="PTHR43485">
    <property type="entry name" value="HYDROGENASE-4 COMPONENT G"/>
    <property type="match status" value="1"/>
</dbReference>